<dbReference type="Gramene" id="PGSC0003DMT400061205">
    <property type="protein sequence ID" value="PGSC0003DMT400061205"/>
    <property type="gene ID" value="PGSC0003DMG400023824"/>
</dbReference>
<dbReference type="AlphaFoldDB" id="M1C782"/>
<dbReference type="HOGENOM" id="CLU_566733_0_0_1"/>
<evidence type="ECO:0000256" key="1">
    <source>
        <dbReference type="SAM" id="MobiDB-lite"/>
    </source>
</evidence>
<dbReference type="PaxDb" id="4113-PGSC0003DMT400061205"/>
<proteinExistence type="predicted"/>
<keyword evidence="3" id="KW-1185">Reference proteome</keyword>
<feature type="region of interest" description="Disordered" evidence="1">
    <location>
        <begin position="97"/>
        <end position="125"/>
    </location>
</feature>
<organism evidence="2 3">
    <name type="scientific">Solanum tuberosum</name>
    <name type="common">Potato</name>
    <dbReference type="NCBI Taxonomy" id="4113"/>
    <lineage>
        <taxon>Eukaryota</taxon>
        <taxon>Viridiplantae</taxon>
        <taxon>Streptophyta</taxon>
        <taxon>Embryophyta</taxon>
        <taxon>Tracheophyta</taxon>
        <taxon>Spermatophyta</taxon>
        <taxon>Magnoliopsida</taxon>
        <taxon>eudicotyledons</taxon>
        <taxon>Gunneridae</taxon>
        <taxon>Pentapetalae</taxon>
        <taxon>asterids</taxon>
        <taxon>lamiids</taxon>
        <taxon>Solanales</taxon>
        <taxon>Solanaceae</taxon>
        <taxon>Solanoideae</taxon>
        <taxon>Solaneae</taxon>
        <taxon>Solanum</taxon>
    </lineage>
</organism>
<dbReference type="EnsemblPlants" id="PGSC0003DMT400061205">
    <property type="protein sequence ID" value="PGSC0003DMT400061205"/>
    <property type="gene ID" value="PGSC0003DMG400023824"/>
</dbReference>
<protein>
    <submittedName>
        <fullName evidence="2">Uncharacterized protein</fullName>
    </submittedName>
</protein>
<dbReference type="Proteomes" id="UP000011115">
    <property type="component" value="Unassembled WGS sequence"/>
</dbReference>
<dbReference type="InParanoid" id="M1C782"/>
<name>M1C782_SOLTU</name>
<feature type="region of interest" description="Disordered" evidence="1">
    <location>
        <begin position="454"/>
        <end position="482"/>
    </location>
</feature>
<reference evidence="2" key="2">
    <citation type="submission" date="2015-06" db="UniProtKB">
        <authorList>
            <consortium name="EnsemblPlants"/>
        </authorList>
    </citation>
    <scope>IDENTIFICATION</scope>
    <source>
        <strain evidence="2">DM1-3 516 R44</strain>
    </source>
</reference>
<evidence type="ECO:0000313" key="2">
    <source>
        <dbReference type="EnsemblPlants" id="PGSC0003DMT400061205"/>
    </source>
</evidence>
<reference evidence="3" key="1">
    <citation type="journal article" date="2011" name="Nature">
        <title>Genome sequence and analysis of the tuber crop potato.</title>
        <authorList>
            <consortium name="The Potato Genome Sequencing Consortium"/>
        </authorList>
    </citation>
    <scope>NUCLEOTIDE SEQUENCE [LARGE SCALE GENOMIC DNA]</scope>
    <source>
        <strain evidence="3">cv. DM1-3 516 R44</strain>
    </source>
</reference>
<feature type="compositionally biased region" description="Acidic residues" evidence="1">
    <location>
        <begin position="464"/>
        <end position="482"/>
    </location>
</feature>
<accession>M1C782</accession>
<sequence length="482" mass="55890">MVHLYRNGFKPRYFVCIDHRERDGLNGMFYNSMNVDECNMLAPHGQIRVEHDKVEHDRVHEMINDAFGVQGGMEPEQYFDKSPNEKTRRFYDQLETSSHPVCEGSPHSALRNRPNRNDEGDIDPSFPPISFFNQNVRRSKKRGKRGFTDMEMQSAVTHILLNCLEIQLYVNLFVNTWGNEAIYTEFSKWLTNYHVGRIEIDNVLDVAYQNDVAIVHQQVDVELETTLNHPQHILEEVSDDEIMNVEEEISENEKNESFDDEEWDDNENEITEEEEWEKDRLGRVMIEPDGSSWHPAKDVARDLEDSVRKLYTQAYHSWSEIPNSIRQTMFNKFKYWNTDKFKALSEQANKARGSLKGCSLHTGEVFKKTHVKKKENESDPDVWEEERAERTFSGLQGIGSSRQAEELDGVLIASMSAQMAQLTSALAKSKRRRVVEQQSMSATIQQIKELVLNLARRPTTSAPEDTDDDNEEEEEDFVDATP</sequence>
<evidence type="ECO:0000313" key="3">
    <source>
        <dbReference type="Proteomes" id="UP000011115"/>
    </source>
</evidence>